<comment type="caution">
    <text evidence="2">The sequence shown here is derived from an EMBL/GenBank/DDBJ whole genome shotgun (WGS) entry which is preliminary data.</text>
</comment>
<dbReference type="SMART" id="SM00028">
    <property type="entry name" value="TPR"/>
    <property type="match status" value="1"/>
</dbReference>
<dbReference type="InterPro" id="IPR019734">
    <property type="entry name" value="TPR_rpt"/>
</dbReference>
<organism evidence="2 3">
    <name type="scientific">Planktothrix serta PCC 8927</name>
    <dbReference type="NCBI Taxonomy" id="671068"/>
    <lineage>
        <taxon>Bacteria</taxon>
        <taxon>Bacillati</taxon>
        <taxon>Cyanobacteriota</taxon>
        <taxon>Cyanophyceae</taxon>
        <taxon>Oscillatoriophycideae</taxon>
        <taxon>Oscillatoriales</taxon>
        <taxon>Microcoleaceae</taxon>
        <taxon>Planktothrix</taxon>
    </lineage>
</organism>
<keyword evidence="3" id="KW-1185">Reference proteome</keyword>
<evidence type="ECO:0000256" key="1">
    <source>
        <dbReference type="PROSITE-ProRule" id="PRU00339"/>
    </source>
</evidence>
<sequence>MIIYSRRKSPKFRPILKGLFLGISAGLMVLNLGVNLSLAADPFRKDDPRPIGNQTETAFRAMFERGNYKESQQYLEKAKLQEPNEPLAYALLASLAYQDQDFNSLKIYSDKTLESAKLLSTKDPLRGNLYIAVGLFLQGGHTIVTEGTFKGAPKALNQLQEVLKSLNVAEKINPQDPELNLIQGYMDLLLSLNLPFSDSQKAIKKLEQQAKPSYLAYRGIAIGYQNLGEYEQALSYTDKALSEAPNHPEVLYLKAQILAEQGKKLKAENQNTIPSQLQEAQQYFTQSLGQSNQLPKRLVAQIFYEQCKNLNRIDNQGRPCDPLRDTIKDANGLWGPTANQLPPL</sequence>
<dbReference type="InterPro" id="IPR048173">
    <property type="entry name" value="Sll0314-like"/>
</dbReference>
<dbReference type="InterPro" id="IPR011990">
    <property type="entry name" value="TPR-like_helical_dom_sf"/>
</dbReference>
<evidence type="ECO:0000313" key="3">
    <source>
        <dbReference type="Proteomes" id="UP000184550"/>
    </source>
</evidence>
<feature type="repeat" description="TPR" evidence="1">
    <location>
        <begin position="214"/>
        <end position="247"/>
    </location>
</feature>
<dbReference type="PROSITE" id="PS50005">
    <property type="entry name" value="TPR"/>
    <property type="match status" value="1"/>
</dbReference>
<dbReference type="EMBL" id="CZCU02000079">
    <property type="protein sequence ID" value="VXD12382.1"/>
    <property type="molecule type" value="Genomic_DNA"/>
</dbReference>
<evidence type="ECO:0000313" key="2">
    <source>
        <dbReference type="EMBL" id="VXD12382.1"/>
    </source>
</evidence>
<gene>
    <name evidence="2" type="ORF">PL8927_170046</name>
</gene>
<dbReference type="AlphaFoldDB" id="A0A7Z9BGD2"/>
<proteinExistence type="predicted"/>
<protein>
    <submittedName>
        <fullName evidence="2">Tetratricopeptide TPR_2</fullName>
    </submittedName>
</protein>
<accession>A0A7Z9BGD2</accession>
<dbReference type="SUPFAM" id="SSF48452">
    <property type="entry name" value="TPR-like"/>
    <property type="match status" value="1"/>
</dbReference>
<dbReference type="PANTHER" id="PTHR12558:SF13">
    <property type="entry name" value="CELL DIVISION CYCLE PROTEIN 27 HOMOLOG"/>
    <property type="match status" value="1"/>
</dbReference>
<keyword evidence="1" id="KW-0802">TPR repeat</keyword>
<dbReference type="Gene3D" id="1.25.40.10">
    <property type="entry name" value="Tetratricopeptide repeat domain"/>
    <property type="match status" value="2"/>
</dbReference>
<dbReference type="PANTHER" id="PTHR12558">
    <property type="entry name" value="CELL DIVISION CYCLE 16,23,27"/>
    <property type="match status" value="1"/>
</dbReference>
<reference evidence="2" key="1">
    <citation type="submission" date="2019-10" db="EMBL/GenBank/DDBJ databases">
        <authorList>
            <consortium name="Genoscope - CEA"/>
            <person name="William W."/>
        </authorList>
    </citation>
    <scope>NUCLEOTIDE SEQUENCE [LARGE SCALE GENOMIC DNA]</scope>
    <source>
        <strain evidence="2">BBR_PRJEB10992</strain>
    </source>
</reference>
<dbReference type="Proteomes" id="UP000184550">
    <property type="component" value="Unassembled WGS sequence"/>
</dbReference>
<dbReference type="RefSeq" id="WP_083617920.1">
    <property type="nucleotide sequence ID" value="NZ_LR734835.1"/>
</dbReference>
<dbReference type="NCBIfam" id="NF041522">
    <property type="entry name" value="TPR_sll0314"/>
    <property type="match status" value="1"/>
</dbReference>
<name>A0A7Z9BGD2_9CYAN</name>